<evidence type="ECO:0000313" key="2">
    <source>
        <dbReference type="Proteomes" id="UP000886501"/>
    </source>
</evidence>
<sequence>MSIQLVVPGKGSLPARTPNLMPFDIKYTGTAPASVYFRPKPPPVQADFPTNVADGGQEGTSQLSTTRRHRSRGKCVNLMASLDAVVKEEPLVAAFRGRTIRGTRISVLDGYTGVVLIGADANKAKQPSSSLPSLDRQPSTRSGYVTHVDKDDEPQDIDMDDTGEGANAMTGRGGGGTQSYANFGFCVFSFHGLDPDIPGSRGSSVHRHYHAFS</sequence>
<reference evidence="1" key="1">
    <citation type="submission" date="2019-10" db="EMBL/GenBank/DDBJ databases">
        <authorList>
            <consortium name="DOE Joint Genome Institute"/>
            <person name="Kuo A."/>
            <person name="Miyauchi S."/>
            <person name="Kiss E."/>
            <person name="Drula E."/>
            <person name="Kohler A."/>
            <person name="Sanchez-Garcia M."/>
            <person name="Andreopoulos B."/>
            <person name="Barry K.W."/>
            <person name="Bonito G."/>
            <person name="Buee M."/>
            <person name="Carver A."/>
            <person name="Chen C."/>
            <person name="Cichocki N."/>
            <person name="Clum A."/>
            <person name="Culley D."/>
            <person name="Crous P.W."/>
            <person name="Fauchery L."/>
            <person name="Girlanda M."/>
            <person name="Hayes R."/>
            <person name="Keri Z."/>
            <person name="Labutti K."/>
            <person name="Lipzen A."/>
            <person name="Lombard V."/>
            <person name="Magnuson J."/>
            <person name="Maillard F."/>
            <person name="Morin E."/>
            <person name="Murat C."/>
            <person name="Nolan M."/>
            <person name="Ohm R."/>
            <person name="Pangilinan J."/>
            <person name="Pereira M."/>
            <person name="Perotto S."/>
            <person name="Peter M."/>
            <person name="Riley R."/>
            <person name="Sitrit Y."/>
            <person name="Stielow B."/>
            <person name="Szollosi G."/>
            <person name="Zifcakova L."/>
            <person name="Stursova M."/>
            <person name="Spatafora J.W."/>
            <person name="Tedersoo L."/>
            <person name="Vaario L.-M."/>
            <person name="Yamada A."/>
            <person name="Yan M."/>
            <person name="Wang P."/>
            <person name="Xu J."/>
            <person name="Bruns T."/>
            <person name="Baldrian P."/>
            <person name="Vilgalys R."/>
            <person name="Henrissat B."/>
            <person name="Grigoriev I.V."/>
            <person name="Hibbett D."/>
            <person name="Nagy L.G."/>
            <person name="Martin F.M."/>
        </authorList>
    </citation>
    <scope>NUCLEOTIDE SEQUENCE</scope>
    <source>
        <strain evidence="1">P2</strain>
    </source>
</reference>
<protein>
    <submittedName>
        <fullName evidence="1">Uncharacterized protein</fullName>
    </submittedName>
</protein>
<organism evidence="1 2">
    <name type="scientific">Thelephora ganbajun</name>
    <name type="common">Ganba fungus</name>
    <dbReference type="NCBI Taxonomy" id="370292"/>
    <lineage>
        <taxon>Eukaryota</taxon>
        <taxon>Fungi</taxon>
        <taxon>Dikarya</taxon>
        <taxon>Basidiomycota</taxon>
        <taxon>Agaricomycotina</taxon>
        <taxon>Agaricomycetes</taxon>
        <taxon>Thelephorales</taxon>
        <taxon>Thelephoraceae</taxon>
        <taxon>Thelephora</taxon>
    </lineage>
</organism>
<gene>
    <name evidence="1" type="ORF">BDM02DRAFT_3272267</name>
</gene>
<comment type="caution">
    <text evidence="1">The sequence shown here is derived from an EMBL/GenBank/DDBJ whole genome shotgun (WGS) entry which is preliminary data.</text>
</comment>
<proteinExistence type="predicted"/>
<keyword evidence="2" id="KW-1185">Reference proteome</keyword>
<dbReference type="EMBL" id="MU118126">
    <property type="protein sequence ID" value="KAF9644642.1"/>
    <property type="molecule type" value="Genomic_DNA"/>
</dbReference>
<accession>A0ACB6Z547</accession>
<name>A0ACB6Z547_THEGA</name>
<reference evidence="1" key="2">
    <citation type="journal article" date="2020" name="Nat. Commun.">
        <title>Large-scale genome sequencing of mycorrhizal fungi provides insights into the early evolution of symbiotic traits.</title>
        <authorList>
            <person name="Miyauchi S."/>
            <person name="Kiss E."/>
            <person name="Kuo A."/>
            <person name="Drula E."/>
            <person name="Kohler A."/>
            <person name="Sanchez-Garcia M."/>
            <person name="Morin E."/>
            <person name="Andreopoulos B."/>
            <person name="Barry K.W."/>
            <person name="Bonito G."/>
            <person name="Buee M."/>
            <person name="Carver A."/>
            <person name="Chen C."/>
            <person name="Cichocki N."/>
            <person name="Clum A."/>
            <person name="Culley D."/>
            <person name="Crous P.W."/>
            <person name="Fauchery L."/>
            <person name="Girlanda M."/>
            <person name="Hayes R.D."/>
            <person name="Keri Z."/>
            <person name="LaButti K."/>
            <person name="Lipzen A."/>
            <person name="Lombard V."/>
            <person name="Magnuson J."/>
            <person name="Maillard F."/>
            <person name="Murat C."/>
            <person name="Nolan M."/>
            <person name="Ohm R.A."/>
            <person name="Pangilinan J."/>
            <person name="Pereira M.F."/>
            <person name="Perotto S."/>
            <person name="Peter M."/>
            <person name="Pfister S."/>
            <person name="Riley R."/>
            <person name="Sitrit Y."/>
            <person name="Stielow J.B."/>
            <person name="Szollosi G."/>
            <person name="Zifcakova L."/>
            <person name="Stursova M."/>
            <person name="Spatafora J.W."/>
            <person name="Tedersoo L."/>
            <person name="Vaario L.M."/>
            <person name="Yamada A."/>
            <person name="Yan M."/>
            <person name="Wang P."/>
            <person name="Xu J."/>
            <person name="Bruns T."/>
            <person name="Baldrian P."/>
            <person name="Vilgalys R."/>
            <person name="Dunand C."/>
            <person name="Henrissat B."/>
            <person name="Grigoriev I.V."/>
            <person name="Hibbett D."/>
            <person name="Nagy L.G."/>
            <person name="Martin F.M."/>
        </authorList>
    </citation>
    <scope>NUCLEOTIDE SEQUENCE</scope>
    <source>
        <strain evidence="1">P2</strain>
    </source>
</reference>
<evidence type="ECO:0000313" key="1">
    <source>
        <dbReference type="EMBL" id="KAF9644642.1"/>
    </source>
</evidence>
<dbReference type="Proteomes" id="UP000886501">
    <property type="component" value="Unassembled WGS sequence"/>
</dbReference>